<name>D3PM84_MEIRD</name>
<dbReference type="EMBL" id="CP001743">
    <property type="protein sequence ID" value="ADD29190.1"/>
    <property type="molecule type" value="Genomic_DNA"/>
</dbReference>
<dbReference type="OrthoDB" id="27531at2"/>
<keyword evidence="1" id="KW-0472">Membrane</keyword>
<keyword evidence="4" id="KW-1185">Reference proteome</keyword>
<dbReference type="STRING" id="504728.K649_10335"/>
<dbReference type="Proteomes" id="UP000013026">
    <property type="component" value="Chromosome"/>
</dbReference>
<evidence type="ECO:0000256" key="1">
    <source>
        <dbReference type="SAM" id="Phobius"/>
    </source>
</evidence>
<reference evidence="2 4" key="1">
    <citation type="journal article" date="2010" name="Stand. Genomic Sci.">
        <title>Complete genome sequence of Meiothermus ruber type strain (21).</title>
        <authorList>
            <person name="Tindall B.J."/>
            <person name="Sikorski J."/>
            <person name="Lucas S."/>
            <person name="Goltsman E."/>
            <person name="Copeland A."/>
            <person name="Glavina Del Rio T."/>
            <person name="Nolan M."/>
            <person name="Tice H."/>
            <person name="Cheng J.F."/>
            <person name="Han C."/>
            <person name="Pitluck S."/>
            <person name="Liolios K."/>
            <person name="Ivanova N."/>
            <person name="Mavromatis K."/>
            <person name="Ovchinnikova G."/>
            <person name="Pati A."/>
            <person name="Fahnrich R."/>
            <person name="Goodwin L."/>
            <person name="Chen A."/>
            <person name="Palaniappan K."/>
            <person name="Land M."/>
            <person name="Hauser L."/>
            <person name="Chang Y.J."/>
            <person name="Jeffries C.D."/>
            <person name="Rohde M."/>
            <person name="Goker M."/>
            <person name="Woyke T."/>
            <person name="Bristow J."/>
            <person name="Eisen J.A."/>
            <person name="Markowitz V."/>
            <person name="Hugenholtz P."/>
            <person name="Kyrpides N.C."/>
            <person name="Klenk H.P."/>
            <person name="Lapidus A."/>
        </authorList>
    </citation>
    <scope>NUCLEOTIDE SEQUENCE [LARGE SCALE GENOMIC DNA]</scope>
    <source>
        <strain evidence="4">ATCC 35948 / DSM 1279 / VKM B-1258 / 21</strain>
        <strain evidence="2">DSM 1279</strain>
    </source>
</reference>
<keyword evidence="1" id="KW-0812">Transmembrane</keyword>
<dbReference type="Proteomes" id="UP000006655">
    <property type="component" value="Chromosome"/>
</dbReference>
<dbReference type="AlphaFoldDB" id="D3PM84"/>
<organism evidence="3 5">
    <name type="scientific">Meiothermus ruber (strain ATCC 35948 / DSM 1279 / VKM B-1258 / 21)</name>
    <name type="common">Thermus ruber</name>
    <dbReference type="NCBI Taxonomy" id="504728"/>
    <lineage>
        <taxon>Bacteria</taxon>
        <taxon>Thermotogati</taxon>
        <taxon>Deinococcota</taxon>
        <taxon>Deinococci</taxon>
        <taxon>Thermales</taxon>
        <taxon>Thermaceae</taxon>
        <taxon>Meiothermus</taxon>
    </lineage>
</organism>
<gene>
    <name evidence="2" type="ordered locus">Mrub_2439</name>
    <name evidence="3" type="ORF">K649_10335</name>
</gene>
<reference evidence="3" key="2">
    <citation type="submission" date="2013-04" db="EMBL/GenBank/DDBJ databases">
        <title>Non-Hybrid, Finished Microbial Genome Assemblies from Long-Read SMRT Sequencing Data.</title>
        <authorList>
            <person name="Klammer A."/>
            <person name="Drake J."/>
            <person name="Heiner C."/>
            <person name="Clum A."/>
            <person name="Copeland A."/>
            <person name="Huddleston J."/>
            <person name="Eichler E."/>
            <person name="Turner S.W."/>
        </authorList>
    </citation>
    <scope>NUCLEOTIDE SEQUENCE</scope>
    <source>
        <strain evidence="3">DSM 1279</strain>
    </source>
</reference>
<keyword evidence="1" id="KW-1133">Transmembrane helix</keyword>
<proteinExistence type="predicted"/>
<dbReference type="KEGG" id="mrb:Mrub_2439"/>
<evidence type="ECO:0000313" key="2">
    <source>
        <dbReference type="EMBL" id="ADD29190.1"/>
    </source>
</evidence>
<evidence type="ECO:0000313" key="3">
    <source>
        <dbReference type="EMBL" id="AGK05359.1"/>
    </source>
</evidence>
<reference evidence="3 5" key="3">
    <citation type="submission" date="2013-04" db="EMBL/GenBank/DDBJ databases">
        <authorList>
            <person name="Chin J."/>
            <person name="Alexander D.H."/>
            <person name="Marks P."/>
            <person name="Korlach J."/>
            <person name="Clum A."/>
            <person name="Copeland A."/>
        </authorList>
    </citation>
    <scope>NUCLEOTIDE SEQUENCE [LARGE SCALE GENOMIC DNA]</scope>
    <source>
        <strain evidence="5">ATCC 35948 / DSM 1279 / VKM B-1258 / 21</strain>
        <strain evidence="3">DSM 1279</strain>
    </source>
</reference>
<dbReference type="RefSeq" id="WP_013014688.1">
    <property type="nucleotide sequence ID" value="NC_013946.1"/>
</dbReference>
<dbReference type="EMBL" id="CP005385">
    <property type="protein sequence ID" value="AGK05359.1"/>
    <property type="molecule type" value="Genomic_DNA"/>
</dbReference>
<protein>
    <submittedName>
        <fullName evidence="3">Uncharacterized protein</fullName>
    </submittedName>
</protein>
<accession>D3PM84</accession>
<dbReference type="KEGG" id="mre:K649_10335"/>
<feature type="transmembrane region" description="Helical" evidence="1">
    <location>
        <begin position="32"/>
        <end position="55"/>
    </location>
</feature>
<evidence type="ECO:0000313" key="5">
    <source>
        <dbReference type="Proteomes" id="UP000013026"/>
    </source>
</evidence>
<evidence type="ECO:0000313" key="4">
    <source>
        <dbReference type="Proteomes" id="UP000006655"/>
    </source>
</evidence>
<dbReference type="PATRIC" id="fig|504728.9.peg.2130"/>
<sequence>MKVHWQEVAMVAAVAGIFTLVAQIPQVGFWKALWLGLPVALLAGGAYGLLMPWIIRWAAKGARPKETPPDDETRV</sequence>